<evidence type="ECO:0008006" key="4">
    <source>
        <dbReference type="Google" id="ProtNLM"/>
    </source>
</evidence>
<keyword evidence="1" id="KW-1133">Transmembrane helix</keyword>
<accession>A0A6N8U4B3</accession>
<evidence type="ECO:0000313" key="2">
    <source>
        <dbReference type="EMBL" id="MXQ73016.1"/>
    </source>
</evidence>
<evidence type="ECO:0000313" key="3">
    <source>
        <dbReference type="Proteomes" id="UP000434036"/>
    </source>
</evidence>
<dbReference type="EMBL" id="WUUQ01000001">
    <property type="protein sequence ID" value="MXQ73016.1"/>
    <property type="molecule type" value="Genomic_DNA"/>
</dbReference>
<proteinExistence type="predicted"/>
<organism evidence="2 3">
    <name type="scientific">Copranaerobaculum intestinale</name>
    <dbReference type="NCBI Taxonomy" id="2692629"/>
    <lineage>
        <taxon>Bacteria</taxon>
        <taxon>Bacillati</taxon>
        <taxon>Bacillota</taxon>
        <taxon>Erysipelotrichia</taxon>
        <taxon>Erysipelotrichales</taxon>
        <taxon>Erysipelotrichaceae</taxon>
        <taxon>Copranaerobaculum</taxon>
    </lineage>
</organism>
<reference evidence="2 3" key="1">
    <citation type="submission" date="2019-12" db="EMBL/GenBank/DDBJ databases">
        <authorList>
            <person name="Yang R."/>
        </authorList>
    </citation>
    <scope>NUCLEOTIDE SEQUENCE [LARGE SCALE GENOMIC DNA]</scope>
    <source>
        <strain evidence="2 3">DONG20-135</strain>
    </source>
</reference>
<sequence>MKGLIIKDLLSSKGLLSVLAIGAAMMFFYSFLGIDVTVFVVFFIGLLVSVNMFEFDVRSNWDQLAITLPVRRRDIVTARYIFIGLLVTVALIFGLLVNFVLHPDSNVGDMLFENSIVISVIFIYLSVYMPIIYKFGAMKGRYISMMIIVICAVGGYFLSTGAFFENTGLAILHVLNDIKNYLPYLAMGLAAVCYVMSLCASWRIYEKKEF</sequence>
<feature type="transmembrane region" description="Helical" evidence="1">
    <location>
        <begin position="142"/>
        <end position="164"/>
    </location>
</feature>
<keyword evidence="1" id="KW-0472">Membrane</keyword>
<keyword evidence="3" id="KW-1185">Reference proteome</keyword>
<feature type="transmembrane region" description="Helical" evidence="1">
    <location>
        <begin position="78"/>
        <end position="101"/>
    </location>
</feature>
<feature type="transmembrane region" description="Helical" evidence="1">
    <location>
        <begin position="12"/>
        <end position="32"/>
    </location>
</feature>
<feature type="transmembrane region" description="Helical" evidence="1">
    <location>
        <begin position="116"/>
        <end position="135"/>
    </location>
</feature>
<dbReference type="Pfam" id="PF13346">
    <property type="entry name" value="ABC2_membrane_5"/>
    <property type="match status" value="1"/>
</dbReference>
<reference evidence="2 3" key="2">
    <citation type="submission" date="2020-01" db="EMBL/GenBank/DDBJ databases">
        <title>Clostridiaceae sp. nov. isolated from the gut of human by culturomics.</title>
        <authorList>
            <person name="Chang Y."/>
        </authorList>
    </citation>
    <scope>NUCLEOTIDE SEQUENCE [LARGE SCALE GENOMIC DNA]</scope>
    <source>
        <strain evidence="2 3">DONG20-135</strain>
    </source>
</reference>
<name>A0A6N8U4B3_9FIRM</name>
<comment type="caution">
    <text evidence="2">The sequence shown here is derived from an EMBL/GenBank/DDBJ whole genome shotgun (WGS) entry which is preliminary data.</text>
</comment>
<dbReference type="Proteomes" id="UP000434036">
    <property type="component" value="Unassembled WGS sequence"/>
</dbReference>
<dbReference type="PANTHER" id="PTHR41309">
    <property type="entry name" value="MEMBRANE PROTEIN-RELATED"/>
    <property type="match status" value="1"/>
</dbReference>
<keyword evidence="1" id="KW-0812">Transmembrane</keyword>
<protein>
    <recommendedName>
        <fullName evidence="4">ABC-2 transporter permease</fullName>
    </recommendedName>
</protein>
<dbReference type="RefSeq" id="WP_160624444.1">
    <property type="nucleotide sequence ID" value="NZ_WUUQ01000001.1"/>
</dbReference>
<dbReference type="PANTHER" id="PTHR41309:SF2">
    <property type="entry name" value="MEMBRANE PROTEIN"/>
    <property type="match status" value="1"/>
</dbReference>
<feature type="transmembrane region" description="Helical" evidence="1">
    <location>
        <begin position="184"/>
        <end position="205"/>
    </location>
</feature>
<evidence type="ECO:0000256" key="1">
    <source>
        <dbReference type="SAM" id="Phobius"/>
    </source>
</evidence>
<dbReference type="InterPro" id="IPR025699">
    <property type="entry name" value="ABC2_memb-like"/>
</dbReference>
<dbReference type="AlphaFoldDB" id="A0A6N8U4B3"/>
<gene>
    <name evidence="2" type="ORF">GSF08_03585</name>
</gene>